<sequence length="75" mass="8289">MKERFATEVTRTRRRGLDVFTLLVGVFALAMSVSAFVGQVVFSWAGFDPRWLLAGGAALLGVLLLTSSLRRSRRC</sequence>
<dbReference type="Proteomes" id="UP001165283">
    <property type="component" value="Unassembled WGS sequence"/>
</dbReference>
<evidence type="ECO:0000313" key="3">
    <source>
        <dbReference type="Proteomes" id="UP001165283"/>
    </source>
</evidence>
<keyword evidence="1" id="KW-0472">Membrane</keyword>
<feature type="transmembrane region" description="Helical" evidence="1">
    <location>
        <begin position="51"/>
        <end position="69"/>
    </location>
</feature>
<comment type="caution">
    <text evidence="2">The sequence shown here is derived from an EMBL/GenBank/DDBJ whole genome shotgun (WGS) entry which is preliminary data.</text>
</comment>
<reference evidence="2" key="1">
    <citation type="submission" date="2021-04" db="EMBL/GenBank/DDBJ databases">
        <title>Pseudonocardia sp. nov., isolated from sandy soil of mangrove forest.</title>
        <authorList>
            <person name="Zan Z."/>
            <person name="Huang R."/>
            <person name="Liu W."/>
        </authorList>
    </citation>
    <scope>NUCLEOTIDE SEQUENCE</scope>
    <source>
        <strain evidence="2">S2-4</strain>
    </source>
</reference>
<gene>
    <name evidence="2" type="ORF">KDL28_07495</name>
</gene>
<keyword evidence="3" id="KW-1185">Reference proteome</keyword>
<proteinExistence type="predicted"/>
<name>A0ABT0ZVX8_9PSEU</name>
<evidence type="ECO:0000313" key="2">
    <source>
        <dbReference type="EMBL" id="MCO1654900.1"/>
    </source>
</evidence>
<organism evidence="2 3">
    <name type="scientific">Pseudonocardia humida</name>
    <dbReference type="NCBI Taxonomy" id="2800819"/>
    <lineage>
        <taxon>Bacteria</taxon>
        <taxon>Bacillati</taxon>
        <taxon>Actinomycetota</taxon>
        <taxon>Actinomycetes</taxon>
        <taxon>Pseudonocardiales</taxon>
        <taxon>Pseudonocardiaceae</taxon>
        <taxon>Pseudonocardia</taxon>
    </lineage>
</organism>
<evidence type="ECO:0000256" key="1">
    <source>
        <dbReference type="SAM" id="Phobius"/>
    </source>
</evidence>
<dbReference type="EMBL" id="JAGSOV010000015">
    <property type="protein sequence ID" value="MCO1654900.1"/>
    <property type="molecule type" value="Genomic_DNA"/>
</dbReference>
<keyword evidence="1" id="KW-1133">Transmembrane helix</keyword>
<feature type="transmembrane region" description="Helical" evidence="1">
    <location>
        <begin position="20"/>
        <end position="45"/>
    </location>
</feature>
<accession>A0ABT0ZVX8</accession>
<keyword evidence="1" id="KW-0812">Transmembrane</keyword>
<protein>
    <submittedName>
        <fullName evidence="2">Uncharacterized protein</fullName>
    </submittedName>
</protein>